<keyword evidence="3" id="KW-1185">Reference proteome</keyword>
<reference evidence="2 3" key="1">
    <citation type="submission" date="2020-05" db="EMBL/GenBank/DDBJ databases">
        <authorList>
            <person name="Casaregola S."/>
            <person name="Devillers H."/>
            <person name="Grondin C."/>
        </authorList>
    </citation>
    <scope>NUCLEOTIDE SEQUENCE [LARGE SCALE GENOMIC DNA]</scope>
    <source>
        <strain evidence="2 3">CLIB 1767</strain>
    </source>
</reference>
<evidence type="ECO:0000256" key="1">
    <source>
        <dbReference type="SAM" id="MobiDB-lite"/>
    </source>
</evidence>
<dbReference type="GeneID" id="64857593"/>
<organism evidence="2 3">
    <name type="scientific">Maudiozyma barnettii</name>
    <dbReference type="NCBI Taxonomy" id="61262"/>
    <lineage>
        <taxon>Eukaryota</taxon>
        <taxon>Fungi</taxon>
        <taxon>Dikarya</taxon>
        <taxon>Ascomycota</taxon>
        <taxon>Saccharomycotina</taxon>
        <taxon>Saccharomycetes</taxon>
        <taxon>Saccharomycetales</taxon>
        <taxon>Saccharomycetaceae</taxon>
        <taxon>Maudiozyma</taxon>
    </lineage>
</organism>
<comment type="caution">
    <text evidence="2">The sequence shown here is derived from an EMBL/GenBank/DDBJ whole genome shotgun (WGS) entry which is preliminary data.</text>
</comment>
<dbReference type="RefSeq" id="XP_041406437.1">
    <property type="nucleotide sequence ID" value="XM_041550503.1"/>
</dbReference>
<feature type="compositionally biased region" description="Acidic residues" evidence="1">
    <location>
        <begin position="1"/>
        <end position="11"/>
    </location>
</feature>
<evidence type="ECO:0000313" key="3">
    <source>
        <dbReference type="Proteomes" id="UP000644660"/>
    </source>
</evidence>
<dbReference type="Proteomes" id="UP000644660">
    <property type="component" value="Unassembled WGS sequence"/>
</dbReference>
<evidence type="ECO:0000313" key="2">
    <source>
        <dbReference type="EMBL" id="CAB4254593.1"/>
    </source>
</evidence>
<accession>A0A8H2VG33</accession>
<protein>
    <submittedName>
        <fullName evidence="2">Uncharacterized protein</fullName>
    </submittedName>
</protein>
<sequence length="299" mass="35004">MVISKDEDDEKSSDYLSNNLDEEQEQEDHYFYYYHKIRLQNSNEAHNKDVSDTKIKGPRPVESTPNITVKGKKTYKMKYVNSALPSLDNSNTKLDETVTSSTDKKDSKYYYEVGEPVSGYKFISSEPPVKKQKKPKNKQFQDNGDYEEPEIDIFQFDRNNGKTWSPSGVLNGDNNNITDNKINILIRKYWSKTDTVMTPIPIISIKDKVLTLLSLDDYEDVEHIKRETVLEFYVKSEELMKFDMIQMLKQERTRWHPDKFVNTETITDNSNSNSKNHSQRVLLATHLFQIINGLWESYH</sequence>
<dbReference type="AlphaFoldDB" id="A0A8H2VG33"/>
<feature type="region of interest" description="Disordered" evidence="1">
    <location>
        <begin position="1"/>
        <end position="23"/>
    </location>
</feature>
<name>A0A8H2VG33_9SACH</name>
<dbReference type="EMBL" id="CAEFZW010000004">
    <property type="protein sequence ID" value="CAB4254593.1"/>
    <property type="molecule type" value="Genomic_DNA"/>
</dbReference>
<proteinExistence type="predicted"/>
<gene>
    <name evidence="2" type="ORF">KABA2_04S09812</name>
</gene>
<feature type="region of interest" description="Disordered" evidence="1">
    <location>
        <begin position="124"/>
        <end position="144"/>
    </location>
</feature>
<dbReference type="OrthoDB" id="412109at2759"/>